<keyword evidence="6" id="KW-1003">Cell membrane</keyword>
<feature type="transmembrane region" description="Helical" evidence="10">
    <location>
        <begin position="60"/>
        <end position="75"/>
    </location>
</feature>
<feature type="transmembrane region" description="Helical" evidence="10">
    <location>
        <begin position="7"/>
        <end position="24"/>
    </location>
</feature>
<dbReference type="GO" id="GO:0005886">
    <property type="term" value="C:plasma membrane"/>
    <property type="evidence" value="ECO:0007669"/>
    <property type="project" value="UniProtKB-SubCell"/>
</dbReference>
<reference evidence="11" key="1">
    <citation type="submission" date="2020-10" db="EMBL/GenBank/DDBJ databases">
        <authorList>
            <person name="Gilroy R."/>
        </authorList>
    </citation>
    <scope>NUCLEOTIDE SEQUENCE</scope>
    <source>
        <strain evidence="11">G3-3990</strain>
    </source>
</reference>
<comment type="caution">
    <text evidence="11">The sequence shown here is derived from an EMBL/GenBank/DDBJ whole genome shotgun (WGS) entry which is preliminary data.</text>
</comment>
<feature type="transmembrane region" description="Helical" evidence="10">
    <location>
        <begin position="95"/>
        <end position="116"/>
    </location>
</feature>
<dbReference type="PANTHER" id="PTHR36122">
    <property type="entry name" value="NICOTINAMIDE RIBOSIDE TRANSPORTER PNUC"/>
    <property type="match status" value="1"/>
</dbReference>
<evidence type="ECO:0000313" key="12">
    <source>
        <dbReference type="Proteomes" id="UP000823641"/>
    </source>
</evidence>
<sequence>MMEFLRANWIELVGTILSLVYLYLSVKQHIGLWLFGFLSSAFYIVIFLESGFYADMTLQVYYLVVSIYGYWHWRWGKRVTETHELPVEHVSARQIPYLLGVTVLIWVAYYIVLRYLTDSEVPVCDSLTTALSIVATWMLARKILEHWLIWVFVDAFSALLYVYKGLYITPVLYVIYTIMAIVGYFQWRSTLGKPSSR</sequence>
<dbReference type="Proteomes" id="UP000823641">
    <property type="component" value="Unassembled WGS sequence"/>
</dbReference>
<keyword evidence="9 10" id="KW-0472">Membrane</keyword>
<evidence type="ECO:0000256" key="9">
    <source>
        <dbReference type="ARBA" id="ARBA00023136"/>
    </source>
</evidence>
<name>A0A9D9N3R4_9BACT</name>
<evidence type="ECO:0000256" key="5">
    <source>
        <dbReference type="ARBA" id="ARBA00022448"/>
    </source>
</evidence>
<protein>
    <recommendedName>
        <fullName evidence="4">Nicotinamide riboside transporter PnuC</fullName>
    </recommendedName>
</protein>
<dbReference type="AlphaFoldDB" id="A0A9D9N3R4"/>
<dbReference type="NCBIfam" id="TIGR01528">
    <property type="entry name" value="NMN_trans_PnuC"/>
    <property type="match status" value="1"/>
</dbReference>
<evidence type="ECO:0000256" key="10">
    <source>
        <dbReference type="SAM" id="Phobius"/>
    </source>
</evidence>
<gene>
    <name evidence="11" type="ORF">IAA73_02775</name>
</gene>
<evidence type="ECO:0000256" key="8">
    <source>
        <dbReference type="ARBA" id="ARBA00022989"/>
    </source>
</evidence>
<feature type="transmembrane region" description="Helical" evidence="10">
    <location>
        <begin position="146"/>
        <end position="163"/>
    </location>
</feature>
<dbReference type="Pfam" id="PF04973">
    <property type="entry name" value="NMN_transporter"/>
    <property type="match status" value="1"/>
</dbReference>
<evidence type="ECO:0000313" key="11">
    <source>
        <dbReference type="EMBL" id="MBO8459242.1"/>
    </source>
</evidence>
<organism evidence="11 12">
    <name type="scientific">Candidatus Gallipaludibacter merdavium</name>
    <dbReference type="NCBI Taxonomy" id="2840839"/>
    <lineage>
        <taxon>Bacteria</taxon>
        <taxon>Pseudomonadati</taxon>
        <taxon>Bacteroidota</taxon>
        <taxon>Bacteroidia</taxon>
        <taxon>Bacteroidales</taxon>
        <taxon>Candidatus Gallipaludibacter</taxon>
    </lineage>
</organism>
<evidence type="ECO:0000256" key="2">
    <source>
        <dbReference type="ARBA" id="ARBA00004651"/>
    </source>
</evidence>
<feature type="transmembrane region" description="Helical" evidence="10">
    <location>
        <begin position="30"/>
        <end position="48"/>
    </location>
</feature>
<dbReference type="GO" id="GO:0034257">
    <property type="term" value="F:nicotinamide riboside transmembrane transporter activity"/>
    <property type="evidence" value="ECO:0007669"/>
    <property type="project" value="InterPro"/>
</dbReference>
<comment type="subcellular location">
    <subcellularLocation>
        <location evidence="2">Cell membrane</location>
        <topology evidence="2">Multi-pass membrane protein</topology>
    </subcellularLocation>
</comment>
<feature type="transmembrane region" description="Helical" evidence="10">
    <location>
        <begin position="170"/>
        <end position="187"/>
    </location>
</feature>
<comment type="similarity">
    <text evidence="3">Belongs to the nicotinamide ribonucleoside (NR) uptake permease (TC 4.B.1) family.</text>
</comment>
<accession>A0A9D9N3R4</accession>
<evidence type="ECO:0000256" key="1">
    <source>
        <dbReference type="ARBA" id="ARBA00002672"/>
    </source>
</evidence>
<evidence type="ECO:0000256" key="6">
    <source>
        <dbReference type="ARBA" id="ARBA00022475"/>
    </source>
</evidence>
<evidence type="ECO:0000256" key="4">
    <source>
        <dbReference type="ARBA" id="ARBA00017522"/>
    </source>
</evidence>
<keyword evidence="8 10" id="KW-1133">Transmembrane helix</keyword>
<proteinExistence type="inferred from homology"/>
<keyword evidence="5" id="KW-0813">Transport</keyword>
<dbReference type="InterPro" id="IPR006419">
    <property type="entry name" value="NMN_transpt_PnuC"/>
</dbReference>
<dbReference type="PANTHER" id="PTHR36122:SF2">
    <property type="entry name" value="NICOTINAMIDE RIBOSIDE TRANSPORTER PNUC"/>
    <property type="match status" value="1"/>
</dbReference>
<evidence type="ECO:0000256" key="3">
    <source>
        <dbReference type="ARBA" id="ARBA00006669"/>
    </source>
</evidence>
<comment type="function">
    <text evidence="1">Required for nicotinamide riboside transport across the inner membrane.</text>
</comment>
<keyword evidence="7 10" id="KW-0812">Transmembrane</keyword>
<evidence type="ECO:0000256" key="7">
    <source>
        <dbReference type="ARBA" id="ARBA00022692"/>
    </source>
</evidence>
<dbReference type="EMBL" id="JADIMG010000030">
    <property type="protein sequence ID" value="MBO8459242.1"/>
    <property type="molecule type" value="Genomic_DNA"/>
</dbReference>
<reference evidence="11" key="2">
    <citation type="journal article" date="2021" name="PeerJ">
        <title>Extensive microbial diversity within the chicken gut microbiome revealed by metagenomics and culture.</title>
        <authorList>
            <person name="Gilroy R."/>
            <person name="Ravi A."/>
            <person name="Getino M."/>
            <person name="Pursley I."/>
            <person name="Horton D.L."/>
            <person name="Alikhan N.F."/>
            <person name="Baker D."/>
            <person name="Gharbi K."/>
            <person name="Hall N."/>
            <person name="Watson M."/>
            <person name="Adriaenssens E.M."/>
            <person name="Foster-Nyarko E."/>
            <person name="Jarju S."/>
            <person name="Secka A."/>
            <person name="Antonio M."/>
            <person name="Oren A."/>
            <person name="Chaudhuri R.R."/>
            <person name="La Ragione R."/>
            <person name="Hildebrand F."/>
            <person name="Pallen M.J."/>
        </authorList>
    </citation>
    <scope>NUCLEOTIDE SEQUENCE</scope>
    <source>
        <strain evidence="11">G3-3990</strain>
    </source>
</reference>